<dbReference type="AlphaFoldDB" id="A0AA40C0Z2"/>
<dbReference type="Proteomes" id="UP001174934">
    <property type="component" value="Unassembled WGS sequence"/>
</dbReference>
<dbReference type="Gene3D" id="2.130.10.10">
    <property type="entry name" value="YVTN repeat-like/Quinoprotein amine dehydrogenase"/>
    <property type="match status" value="1"/>
</dbReference>
<dbReference type="InterPro" id="IPR024977">
    <property type="entry name" value="Apc4-like_WD40_dom"/>
</dbReference>
<feature type="domain" description="Anaphase-promoting complex subunit 4-like WD40" evidence="7">
    <location>
        <begin position="29"/>
        <end position="116"/>
    </location>
</feature>
<proteinExistence type="predicted"/>
<keyword evidence="3" id="KW-0498">Mitosis</keyword>
<organism evidence="9 10">
    <name type="scientific">Bombardia bombarda</name>
    <dbReference type="NCBI Taxonomy" id="252184"/>
    <lineage>
        <taxon>Eukaryota</taxon>
        <taxon>Fungi</taxon>
        <taxon>Dikarya</taxon>
        <taxon>Ascomycota</taxon>
        <taxon>Pezizomycotina</taxon>
        <taxon>Sordariomycetes</taxon>
        <taxon>Sordariomycetidae</taxon>
        <taxon>Sordariales</taxon>
        <taxon>Lasiosphaeriaceae</taxon>
        <taxon>Bombardia</taxon>
    </lineage>
</organism>
<gene>
    <name evidence="9" type="ORF">B0T17DRAFT_508706</name>
</gene>
<dbReference type="SUPFAM" id="SSF63829">
    <property type="entry name" value="Calcium-dependent phosphotriesterase"/>
    <property type="match status" value="1"/>
</dbReference>
<dbReference type="GO" id="GO:0034399">
    <property type="term" value="C:nuclear periphery"/>
    <property type="evidence" value="ECO:0007669"/>
    <property type="project" value="TreeGrafter"/>
</dbReference>
<dbReference type="Pfam" id="PF12896">
    <property type="entry name" value="ANAPC4"/>
    <property type="match status" value="1"/>
</dbReference>
<evidence type="ECO:0000256" key="6">
    <source>
        <dbReference type="SAM" id="MobiDB-lite"/>
    </source>
</evidence>
<dbReference type="EMBL" id="JAULSR010000004">
    <property type="protein sequence ID" value="KAK0621351.1"/>
    <property type="molecule type" value="Genomic_DNA"/>
</dbReference>
<accession>A0AA40C0Z2</accession>
<evidence type="ECO:0000256" key="2">
    <source>
        <dbReference type="ARBA" id="ARBA00022618"/>
    </source>
</evidence>
<evidence type="ECO:0000256" key="3">
    <source>
        <dbReference type="ARBA" id="ARBA00022776"/>
    </source>
</evidence>
<feature type="region of interest" description="Disordered" evidence="6">
    <location>
        <begin position="787"/>
        <end position="808"/>
    </location>
</feature>
<evidence type="ECO:0000256" key="4">
    <source>
        <dbReference type="ARBA" id="ARBA00022786"/>
    </source>
</evidence>
<dbReference type="GO" id="GO:0005680">
    <property type="term" value="C:anaphase-promoting complex"/>
    <property type="evidence" value="ECO:0007669"/>
    <property type="project" value="InterPro"/>
</dbReference>
<keyword evidence="4" id="KW-0833">Ubl conjugation pathway</keyword>
<evidence type="ECO:0000256" key="1">
    <source>
        <dbReference type="ARBA" id="ARBA00016067"/>
    </source>
</evidence>
<evidence type="ECO:0000259" key="7">
    <source>
        <dbReference type="Pfam" id="PF12894"/>
    </source>
</evidence>
<dbReference type="Pfam" id="PF12894">
    <property type="entry name" value="ANAPC4_WD40"/>
    <property type="match status" value="1"/>
</dbReference>
<sequence>MANNHNGHLRLFSMSKVSTPVTNGHFACNPVVDLTATVGEGNELYIWRANGQVVSRHTERNQKVDAIKWKEDGQFLVAGWSDGVVRLVGLESSKAVHHIRVGDGATSRVDFIAWSRNVTGKRPATRSSSAAVGQLPSRSIVLDDDDDKKDILDLPHELTFLEIETTLPKISPLPVSGGSGDDMFIFSTTSSLDFVFRPCKTEDADIVHVMIAGTTDGNIHLSIYDSFVIGSFKHTPRTAKGPVGSGGAVFHLSGHGSHPDISTHSLLLRQKGGDGKMLYLVPLDLTFVYDSPVNLSLLASKMTTLQNLLRYVKQTQSHMMSEWKSTRELPARFLSSVQEDLQKMPKGPVTVVQALCHTVATGHVFPPLKEWLVDSLAERGHKRWDKAVISGLENLRGLVHENLIPALERCGIVLSRLLGIARFHGSRESIGFTATQITKLMDIVSCLTVVAHKILLNVMDELEHFTSFSTWLRMEIDELASSTMTEELTEKEATLDNAKVLTYIQRYLVNSPLALFLDDVAKEDYNKDLELAEDGHSLLQLLDRQLQRNDVGLPYMKALPHLDFLVNYLTGRAGAVFKDIAEAEKRSIRFGQATEISIGQKIWKHDVFVCPRHQKTGVDSGAFTFTAFVSDNDKNNVYIYRTSIPIINGISGTATTSACGLALPKDATVIDLNYLDNQALLVLCNYKDESKPVLLRIVYQSAHVPYSDYKEGQAPNMIKLEAQDAKGVCSSYTFSQMSGFTPVQMEVRGGSHARGNVPAKVCLLGRDKVTYKMYAIPEDWSSTEAAAAAGSQMAPSREDVTMEGSQPY</sequence>
<protein>
    <recommendedName>
        <fullName evidence="1">Anaphase-promoting complex subunit 4</fullName>
    </recommendedName>
</protein>
<name>A0AA40C0Z2_9PEZI</name>
<dbReference type="PANTHER" id="PTHR13260">
    <property type="entry name" value="ANAPHASE PROMOTING COMPLEX SUBUNIT 4 APC4"/>
    <property type="match status" value="1"/>
</dbReference>
<evidence type="ECO:0000313" key="10">
    <source>
        <dbReference type="Proteomes" id="UP001174934"/>
    </source>
</evidence>
<evidence type="ECO:0000256" key="5">
    <source>
        <dbReference type="ARBA" id="ARBA00023306"/>
    </source>
</evidence>
<dbReference type="GO" id="GO:0070979">
    <property type="term" value="P:protein K11-linked ubiquitination"/>
    <property type="evidence" value="ECO:0007669"/>
    <property type="project" value="TreeGrafter"/>
</dbReference>
<reference evidence="9" key="1">
    <citation type="submission" date="2023-06" db="EMBL/GenBank/DDBJ databases">
        <title>Genome-scale phylogeny and comparative genomics of the fungal order Sordariales.</title>
        <authorList>
            <consortium name="Lawrence Berkeley National Laboratory"/>
            <person name="Hensen N."/>
            <person name="Bonometti L."/>
            <person name="Westerberg I."/>
            <person name="Brannstrom I.O."/>
            <person name="Guillou S."/>
            <person name="Cros-Aarteil S."/>
            <person name="Calhoun S."/>
            <person name="Haridas S."/>
            <person name="Kuo A."/>
            <person name="Mondo S."/>
            <person name="Pangilinan J."/>
            <person name="Riley R."/>
            <person name="LaButti K."/>
            <person name="Andreopoulos B."/>
            <person name="Lipzen A."/>
            <person name="Chen C."/>
            <person name="Yanf M."/>
            <person name="Daum C."/>
            <person name="Ng V."/>
            <person name="Clum A."/>
            <person name="Steindorff A."/>
            <person name="Ohm R."/>
            <person name="Martin F."/>
            <person name="Silar P."/>
            <person name="Natvig D."/>
            <person name="Lalanne C."/>
            <person name="Gautier V."/>
            <person name="Ament-velasquez S.L."/>
            <person name="Kruys A."/>
            <person name="Hutchinson M.I."/>
            <person name="Powell A.J."/>
            <person name="Barry K."/>
            <person name="Miller A.N."/>
            <person name="Grigoriev I.V."/>
            <person name="Debuchy R."/>
            <person name="Gladieux P."/>
            <person name="Thoren M.H."/>
            <person name="Johannesson H."/>
        </authorList>
    </citation>
    <scope>NUCLEOTIDE SEQUENCE</scope>
    <source>
        <strain evidence="9">SMH3391-2</strain>
    </source>
</reference>
<keyword evidence="5" id="KW-0131">Cell cycle</keyword>
<feature type="domain" description="Anaphase-promoting complex subunit 4 long" evidence="8">
    <location>
        <begin position="279"/>
        <end position="481"/>
    </location>
</feature>
<dbReference type="GO" id="GO:0031145">
    <property type="term" value="P:anaphase-promoting complex-dependent catabolic process"/>
    <property type="evidence" value="ECO:0007669"/>
    <property type="project" value="InterPro"/>
</dbReference>
<evidence type="ECO:0000259" key="8">
    <source>
        <dbReference type="Pfam" id="PF12896"/>
    </source>
</evidence>
<dbReference type="InterPro" id="IPR015943">
    <property type="entry name" value="WD40/YVTN_repeat-like_dom_sf"/>
</dbReference>
<keyword evidence="10" id="KW-1185">Reference proteome</keyword>
<dbReference type="PANTHER" id="PTHR13260:SF0">
    <property type="entry name" value="ANAPHASE-PROMOTING COMPLEX SUBUNIT 4"/>
    <property type="match status" value="1"/>
</dbReference>
<dbReference type="GO" id="GO:0051301">
    <property type="term" value="P:cell division"/>
    <property type="evidence" value="ECO:0007669"/>
    <property type="project" value="UniProtKB-KW"/>
</dbReference>
<evidence type="ECO:0000313" key="9">
    <source>
        <dbReference type="EMBL" id="KAK0621351.1"/>
    </source>
</evidence>
<dbReference type="InterPro" id="IPR024789">
    <property type="entry name" value="APC4"/>
</dbReference>
<dbReference type="InterPro" id="IPR024790">
    <property type="entry name" value="APC4_long_dom"/>
</dbReference>
<comment type="caution">
    <text evidence="9">The sequence shown here is derived from an EMBL/GenBank/DDBJ whole genome shotgun (WGS) entry which is preliminary data.</text>
</comment>
<keyword evidence="2" id="KW-0132">Cell division</keyword>